<dbReference type="Pfam" id="PF20114">
    <property type="entry name" value="DUF6504"/>
    <property type="match status" value="1"/>
</dbReference>
<sequence>MDTMHREEVATVWTTSSGAPERFIWHRRRFIVCARPIPWMSRVRWWKDNTDLVGTKNALMVERPMWQVQAKALDDGEMLIFDLAVGAGPQWSIRVVSD</sequence>
<dbReference type="RefSeq" id="WP_009885256.1">
    <property type="nucleotide sequence ID" value="NZ_FXZE01000002.1"/>
</dbReference>
<gene>
    <name evidence="2" type="ORF">BANT10_00550</name>
</gene>
<accession>A0A2H1I3Z8</accession>
<feature type="domain" description="DUF6504" evidence="1">
    <location>
        <begin position="11"/>
        <end position="88"/>
    </location>
</feature>
<dbReference type="Proteomes" id="UP000234342">
    <property type="component" value="Unassembled WGS sequence"/>
</dbReference>
<dbReference type="EMBL" id="FXZE01000002">
    <property type="protein sequence ID" value="SMX69927.1"/>
    <property type="molecule type" value="Genomic_DNA"/>
</dbReference>
<evidence type="ECO:0000313" key="3">
    <source>
        <dbReference type="Proteomes" id="UP000234342"/>
    </source>
</evidence>
<keyword evidence="3" id="KW-1185">Reference proteome</keyword>
<reference evidence="3" key="1">
    <citation type="submission" date="2017-03" db="EMBL/GenBank/DDBJ databases">
        <authorList>
            <person name="Monnet C."/>
        </authorList>
    </citation>
    <scope>NUCLEOTIDE SEQUENCE [LARGE SCALE GENOMIC DNA]</scope>
    <source>
        <strain evidence="3">P10</strain>
    </source>
</reference>
<dbReference type="AlphaFoldDB" id="A0A2H1I3Z8"/>
<evidence type="ECO:0000259" key="1">
    <source>
        <dbReference type="Pfam" id="PF20114"/>
    </source>
</evidence>
<organism evidence="2 3">
    <name type="scientific">Brevibacterium antiquum</name>
    <dbReference type="NCBI Taxonomy" id="234835"/>
    <lineage>
        <taxon>Bacteria</taxon>
        <taxon>Bacillati</taxon>
        <taxon>Actinomycetota</taxon>
        <taxon>Actinomycetes</taxon>
        <taxon>Micrococcales</taxon>
        <taxon>Brevibacteriaceae</taxon>
        <taxon>Brevibacterium</taxon>
    </lineage>
</organism>
<protein>
    <recommendedName>
        <fullName evidence="1">DUF6504 domain-containing protein</fullName>
    </recommendedName>
</protein>
<proteinExistence type="predicted"/>
<evidence type="ECO:0000313" key="2">
    <source>
        <dbReference type="EMBL" id="SMX69927.1"/>
    </source>
</evidence>
<name>A0A2H1I3Z8_9MICO</name>
<dbReference type="GeneID" id="82878412"/>
<dbReference type="InterPro" id="IPR045443">
    <property type="entry name" value="DUF6504"/>
</dbReference>